<dbReference type="Proteomes" id="UP000284220">
    <property type="component" value="Unassembled WGS sequence"/>
</dbReference>
<sequence length="221" mass="25340">MYIVTDGKNYVMKDPINAERWLVSTNINHAYVGSLKQAKRILRMKRFSPSKGFHMVDHDTGNTVPKEVENYRGSAGAFLGENEISLDDKILDEIFREARGILGLAGWDMTQLNTYMNQLSANLAKYDSAISDIEHVLQEYESKHDGRKPPANKAAKLSYLLLDVRGKRGRIKQCQCYIRVMQDAITNHYPLDKLKLELSKVTYVDYKGRTEYYNLALNILN</sequence>
<gene>
    <name evidence="1" type="ORF">DW272_02080</name>
</gene>
<dbReference type="EMBL" id="QRHZ01000001">
    <property type="protein sequence ID" value="RHG20015.1"/>
    <property type="molecule type" value="Genomic_DNA"/>
</dbReference>
<accession>A0A414SK94</accession>
<organism evidence="1 2">
    <name type="scientific">Blautia obeum</name>
    <dbReference type="NCBI Taxonomy" id="40520"/>
    <lineage>
        <taxon>Bacteria</taxon>
        <taxon>Bacillati</taxon>
        <taxon>Bacillota</taxon>
        <taxon>Clostridia</taxon>
        <taxon>Lachnospirales</taxon>
        <taxon>Lachnospiraceae</taxon>
        <taxon>Blautia</taxon>
    </lineage>
</organism>
<name>A0A414SK94_9FIRM</name>
<comment type="caution">
    <text evidence="1">The sequence shown here is derived from an EMBL/GenBank/DDBJ whole genome shotgun (WGS) entry which is preliminary data.</text>
</comment>
<evidence type="ECO:0000313" key="1">
    <source>
        <dbReference type="EMBL" id="RHG20015.1"/>
    </source>
</evidence>
<evidence type="ECO:0000313" key="2">
    <source>
        <dbReference type="Proteomes" id="UP000284220"/>
    </source>
</evidence>
<dbReference type="RefSeq" id="WP_118197337.1">
    <property type="nucleotide sequence ID" value="NZ_QRHZ01000001.1"/>
</dbReference>
<protein>
    <submittedName>
        <fullName evidence="1">Uncharacterized protein</fullName>
    </submittedName>
</protein>
<reference evidence="1 2" key="1">
    <citation type="submission" date="2018-08" db="EMBL/GenBank/DDBJ databases">
        <title>A genome reference for cultivated species of the human gut microbiota.</title>
        <authorList>
            <person name="Zou Y."/>
            <person name="Xue W."/>
            <person name="Luo G."/>
        </authorList>
    </citation>
    <scope>NUCLEOTIDE SEQUENCE [LARGE SCALE GENOMIC DNA]</scope>
    <source>
        <strain evidence="1 2">AM22-9LB</strain>
    </source>
</reference>
<dbReference type="AlphaFoldDB" id="A0A414SK94"/>
<proteinExistence type="predicted"/>